<proteinExistence type="predicted"/>
<organism evidence="1 2">
    <name type="scientific">Cohnella faecalis</name>
    <dbReference type="NCBI Taxonomy" id="2315694"/>
    <lineage>
        <taxon>Bacteria</taxon>
        <taxon>Bacillati</taxon>
        <taxon>Bacillota</taxon>
        <taxon>Bacilli</taxon>
        <taxon>Bacillales</taxon>
        <taxon>Paenibacillaceae</taxon>
        <taxon>Cohnella</taxon>
    </lineage>
</organism>
<protein>
    <submittedName>
        <fullName evidence="1">Uncharacterized protein</fullName>
    </submittedName>
</protein>
<evidence type="ECO:0000313" key="2">
    <source>
        <dbReference type="Proteomes" id="UP000266340"/>
    </source>
</evidence>
<comment type="caution">
    <text evidence="1">The sequence shown here is derived from an EMBL/GenBank/DDBJ whole genome shotgun (WGS) entry which is preliminary data.</text>
</comment>
<gene>
    <name evidence="1" type="ORF">D3H35_16175</name>
</gene>
<dbReference type="Proteomes" id="UP000266340">
    <property type="component" value="Unassembled WGS sequence"/>
</dbReference>
<keyword evidence="2" id="KW-1185">Reference proteome</keyword>
<dbReference type="EMBL" id="QXJM01000039">
    <property type="protein sequence ID" value="RIE02267.1"/>
    <property type="molecule type" value="Genomic_DNA"/>
</dbReference>
<evidence type="ECO:0000313" key="1">
    <source>
        <dbReference type="EMBL" id="RIE02267.1"/>
    </source>
</evidence>
<accession>A0A398CR14</accession>
<sequence>MDLVTSFFILQNSILSKKNAEKHNSLQPQETTEKAAITEKSLQQLLSRFGAASQTAIFLNREANFPGMVQTYSYPLLAAGV</sequence>
<reference evidence="1 2" key="1">
    <citation type="submission" date="2018-09" db="EMBL/GenBank/DDBJ databases">
        <title>Cohnella cavernae sp. nov., isolated from a karst cave.</title>
        <authorList>
            <person name="Zhu H."/>
        </authorList>
    </citation>
    <scope>NUCLEOTIDE SEQUENCE [LARGE SCALE GENOMIC DNA]</scope>
    <source>
        <strain evidence="1 2">K2E09-144</strain>
    </source>
</reference>
<dbReference type="AlphaFoldDB" id="A0A398CR14"/>
<name>A0A398CR14_9BACL</name>
<dbReference type="RefSeq" id="WP_119150309.1">
    <property type="nucleotide sequence ID" value="NZ_JBHSOV010000001.1"/>
</dbReference>